<sequence length="207" mass="23311">MRKLADYGYCIIGVLGFTFVPLRINMKKLSLTIFAVALLTVSCKDKQVETPVVVEDTKVEAPAEQTETKELRLSAENMDAYAESEDKMMVSLGDDDQWRLQKAIQIIGNYNIIYDAEDGIDNDKTDAAFLKQVGGKTFKEVCEVAVGYLKADQQRELDRIKDLLGTIKDPKAASEVDKYNEAQNDLKEANKMPITLDAYVYNEECFL</sequence>
<organism evidence="2 3">
    <name type="scientific">Myroides marinus</name>
    <dbReference type="NCBI Taxonomy" id="703342"/>
    <lineage>
        <taxon>Bacteria</taxon>
        <taxon>Pseudomonadati</taxon>
        <taxon>Bacteroidota</taxon>
        <taxon>Flavobacteriia</taxon>
        <taxon>Flavobacteriales</taxon>
        <taxon>Flavobacteriaceae</taxon>
        <taxon>Myroides</taxon>
    </lineage>
</organism>
<keyword evidence="1" id="KW-0472">Membrane</keyword>
<reference evidence="2 3" key="1">
    <citation type="submission" date="2016-10" db="EMBL/GenBank/DDBJ databases">
        <authorList>
            <person name="de Groot N.N."/>
        </authorList>
    </citation>
    <scope>NUCLEOTIDE SEQUENCE [LARGE SCALE GENOMIC DNA]</scope>
    <source>
        <strain evidence="2 3">DSM 23048</strain>
    </source>
</reference>
<proteinExistence type="predicted"/>
<keyword evidence="1" id="KW-1133">Transmembrane helix</keyword>
<protein>
    <submittedName>
        <fullName evidence="2">Uncharacterized protein</fullName>
    </submittedName>
</protein>
<name>A0A1H6R6C6_9FLAO</name>
<feature type="transmembrane region" description="Helical" evidence="1">
    <location>
        <begin position="6"/>
        <end position="24"/>
    </location>
</feature>
<keyword evidence="1" id="KW-0812">Transmembrane</keyword>
<dbReference type="Proteomes" id="UP000183077">
    <property type="component" value="Unassembled WGS sequence"/>
</dbReference>
<gene>
    <name evidence="2" type="ORF">SAMN04488018_10169</name>
</gene>
<accession>A0A1H6R6C6</accession>
<evidence type="ECO:0000256" key="1">
    <source>
        <dbReference type="SAM" id="Phobius"/>
    </source>
</evidence>
<evidence type="ECO:0000313" key="2">
    <source>
        <dbReference type="EMBL" id="SEI48077.1"/>
    </source>
</evidence>
<dbReference type="EMBL" id="FNYS01000001">
    <property type="protein sequence ID" value="SEI48077.1"/>
    <property type="molecule type" value="Genomic_DNA"/>
</dbReference>
<evidence type="ECO:0000313" key="3">
    <source>
        <dbReference type="Proteomes" id="UP000183077"/>
    </source>
</evidence>
<dbReference type="AlphaFoldDB" id="A0A1H6R6C6"/>